<sequence length="207" mass="23735">MLASVQDRHICEIGGTKYGFRTPTLYDPAKMRRILGRQKVRRPSATEFRVAALAGLGEMAKVAGETEEGERQQAIVERWYELLKPIDEDDIDEPDFEKRAVMKSAQETERLVEMTAMRADVMAIEASLERHWPPYAELVADRDYWDEVSRIEVVRLLLESIHGQSLPHDEDGMLQADIYRSIPPAHRVELATFAFRLMAPEGPQRKN</sequence>
<accession>A0A0G3XHJ7</accession>
<dbReference type="RefSeq" id="WP_047820562.1">
    <property type="nucleotide sequence ID" value="NZ_CP011770.1"/>
</dbReference>
<keyword evidence="2" id="KW-1185">Reference proteome</keyword>
<protein>
    <submittedName>
        <fullName evidence="1">Uncharacterized protein</fullName>
    </submittedName>
</protein>
<dbReference type="AlphaFoldDB" id="A0A0G3XHJ7"/>
<name>A0A0G3XHJ7_9SPHN</name>
<dbReference type="EMBL" id="CP011770">
    <property type="protein sequence ID" value="AKM09878.1"/>
    <property type="molecule type" value="Genomic_DNA"/>
</dbReference>
<evidence type="ECO:0000313" key="1">
    <source>
        <dbReference type="EMBL" id="AKM09878.1"/>
    </source>
</evidence>
<dbReference type="STRING" id="1348774.AB433_07590"/>
<evidence type="ECO:0000313" key="2">
    <source>
        <dbReference type="Proteomes" id="UP000035287"/>
    </source>
</evidence>
<reference evidence="1 2" key="1">
    <citation type="submission" date="2015-06" db="EMBL/GenBank/DDBJ databases">
        <authorList>
            <person name="Zeng Y."/>
            <person name="Huang Y."/>
        </authorList>
    </citation>
    <scope>NUCLEOTIDE SEQUENCE [LARGE SCALE GENOMIC DNA]</scope>
    <source>
        <strain evidence="1 2">PQ-2</strain>
    </source>
</reference>
<dbReference type="OrthoDB" id="7605363at2"/>
<gene>
    <name evidence="1" type="ORF">AB433_07590</name>
</gene>
<organism evidence="1 2">
    <name type="scientific">Croceicoccus naphthovorans</name>
    <dbReference type="NCBI Taxonomy" id="1348774"/>
    <lineage>
        <taxon>Bacteria</taxon>
        <taxon>Pseudomonadati</taxon>
        <taxon>Pseudomonadota</taxon>
        <taxon>Alphaproteobacteria</taxon>
        <taxon>Sphingomonadales</taxon>
        <taxon>Erythrobacteraceae</taxon>
        <taxon>Croceicoccus</taxon>
    </lineage>
</organism>
<dbReference type="PATRIC" id="fig|1348774.3.peg.1591"/>
<dbReference type="KEGG" id="cna:AB433_07590"/>
<proteinExistence type="predicted"/>
<dbReference type="Proteomes" id="UP000035287">
    <property type="component" value="Chromosome"/>
</dbReference>